<protein>
    <recommendedName>
        <fullName evidence="6">Sensory transduction protein RegX3</fullName>
    </recommendedName>
</protein>
<evidence type="ECO:0000313" key="12">
    <source>
        <dbReference type="EMBL" id="CAB4989542.1"/>
    </source>
</evidence>
<dbReference type="EMBL" id="CAFABA010000052">
    <property type="protein sequence ID" value="CAB4830507.1"/>
    <property type="molecule type" value="Genomic_DNA"/>
</dbReference>
<accession>A0A6J7NFI5</accession>
<evidence type="ECO:0000259" key="7">
    <source>
        <dbReference type="PROSITE" id="PS50110"/>
    </source>
</evidence>
<dbReference type="SMART" id="SM00448">
    <property type="entry name" value="REC"/>
    <property type="match status" value="1"/>
</dbReference>
<dbReference type="SUPFAM" id="SSF46894">
    <property type="entry name" value="C-terminal effector domain of the bipartite response regulators"/>
    <property type="match status" value="1"/>
</dbReference>
<keyword evidence="1" id="KW-0597">Phosphoprotein</keyword>
<dbReference type="AlphaFoldDB" id="A0A6J7NFI5"/>
<dbReference type="EMBL" id="CAFBMH010000006">
    <property type="protein sequence ID" value="CAB4891758.1"/>
    <property type="molecule type" value="Genomic_DNA"/>
</dbReference>
<gene>
    <name evidence="9" type="ORF">UFOPK2754_02451</name>
    <name evidence="10" type="ORF">UFOPK3139_01412</name>
    <name evidence="11" type="ORF">UFOPK3543_00325</name>
    <name evidence="12" type="ORF">UFOPK3967_00908</name>
</gene>
<evidence type="ECO:0000256" key="1">
    <source>
        <dbReference type="ARBA" id="ARBA00022553"/>
    </source>
</evidence>
<dbReference type="GO" id="GO:0000976">
    <property type="term" value="F:transcription cis-regulatory region binding"/>
    <property type="evidence" value="ECO:0007669"/>
    <property type="project" value="TreeGrafter"/>
</dbReference>
<dbReference type="CDD" id="cd00383">
    <property type="entry name" value="trans_reg_C"/>
    <property type="match status" value="1"/>
</dbReference>
<dbReference type="Pfam" id="PF00072">
    <property type="entry name" value="Response_reg"/>
    <property type="match status" value="1"/>
</dbReference>
<dbReference type="PROSITE" id="PS51755">
    <property type="entry name" value="OMPR_PHOB"/>
    <property type="match status" value="1"/>
</dbReference>
<dbReference type="EMBL" id="CAEZYR010000111">
    <property type="protein sequence ID" value="CAB4761699.1"/>
    <property type="molecule type" value="Genomic_DNA"/>
</dbReference>
<evidence type="ECO:0000313" key="9">
    <source>
        <dbReference type="EMBL" id="CAB4761699.1"/>
    </source>
</evidence>
<evidence type="ECO:0000313" key="11">
    <source>
        <dbReference type="EMBL" id="CAB4891758.1"/>
    </source>
</evidence>
<evidence type="ECO:0000256" key="3">
    <source>
        <dbReference type="ARBA" id="ARBA00023015"/>
    </source>
</evidence>
<name>A0A6J7NFI5_9ZZZZ</name>
<dbReference type="SUPFAM" id="SSF52172">
    <property type="entry name" value="CheY-like"/>
    <property type="match status" value="1"/>
</dbReference>
<evidence type="ECO:0000256" key="5">
    <source>
        <dbReference type="ARBA" id="ARBA00023163"/>
    </source>
</evidence>
<dbReference type="FunFam" id="1.10.10.10:FF:000018">
    <property type="entry name" value="DNA-binding response regulator ResD"/>
    <property type="match status" value="1"/>
</dbReference>
<dbReference type="GO" id="GO:0006355">
    <property type="term" value="P:regulation of DNA-templated transcription"/>
    <property type="evidence" value="ECO:0007669"/>
    <property type="project" value="InterPro"/>
</dbReference>
<sequence>MTVRPAAAGVPHLLVVEDEPSFSDALAVGFAREGFRVTVAADGAAALEEFRRDPPDIVLLDVMLPKLSGLDVCRIMRATSSVPIIMVTARSEEVDAVVGLEVGADDYVTKPYRLRELVARVRANLRRLESRPQGERDLPVEVVRVRGVAVDHARHEVRVDGELVELTRKEFDVLALLLANAGRVVTRDTLINRVWGEDYFGDTKTLDVHVKRLRAKIERSGGEPQRIGTVRGLGYKYEDPNG</sequence>
<dbReference type="Gene3D" id="6.10.250.690">
    <property type="match status" value="1"/>
</dbReference>
<organism evidence="12">
    <name type="scientific">freshwater metagenome</name>
    <dbReference type="NCBI Taxonomy" id="449393"/>
    <lineage>
        <taxon>unclassified sequences</taxon>
        <taxon>metagenomes</taxon>
        <taxon>ecological metagenomes</taxon>
    </lineage>
</organism>
<dbReference type="InterPro" id="IPR001867">
    <property type="entry name" value="OmpR/PhoB-type_DNA-bd"/>
</dbReference>
<dbReference type="PANTHER" id="PTHR48111">
    <property type="entry name" value="REGULATOR OF RPOS"/>
    <property type="match status" value="1"/>
</dbReference>
<evidence type="ECO:0000256" key="4">
    <source>
        <dbReference type="ARBA" id="ARBA00023125"/>
    </source>
</evidence>
<keyword evidence="5" id="KW-0804">Transcription</keyword>
<evidence type="ECO:0000256" key="6">
    <source>
        <dbReference type="ARBA" id="ARBA00041201"/>
    </source>
</evidence>
<feature type="domain" description="OmpR/PhoB-type" evidence="8">
    <location>
        <begin position="140"/>
        <end position="239"/>
    </location>
</feature>
<dbReference type="Gene3D" id="3.40.50.2300">
    <property type="match status" value="1"/>
</dbReference>
<dbReference type="PANTHER" id="PTHR48111:SF72">
    <property type="entry name" value="SENSORY TRANSDUCTION PROTEIN REGX3"/>
    <property type="match status" value="1"/>
</dbReference>
<dbReference type="InterPro" id="IPR001789">
    <property type="entry name" value="Sig_transdc_resp-reg_receiver"/>
</dbReference>
<dbReference type="Pfam" id="PF00486">
    <property type="entry name" value="Trans_reg_C"/>
    <property type="match status" value="1"/>
</dbReference>
<dbReference type="GO" id="GO:0032993">
    <property type="term" value="C:protein-DNA complex"/>
    <property type="evidence" value="ECO:0007669"/>
    <property type="project" value="TreeGrafter"/>
</dbReference>
<dbReference type="PROSITE" id="PS50110">
    <property type="entry name" value="RESPONSE_REGULATORY"/>
    <property type="match status" value="1"/>
</dbReference>
<dbReference type="GO" id="GO:0000156">
    <property type="term" value="F:phosphorelay response regulator activity"/>
    <property type="evidence" value="ECO:0007669"/>
    <property type="project" value="TreeGrafter"/>
</dbReference>
<keyword evidence="2" id="KW-0902">Two-component regulatory system</keyword>
<keyword evidence="3" id="KW-0805">Transcription regulation</keyword>
<dbReference type="InterPro" id="IPR036388">
    <property type="entry name" value="WH-like_DNA-bd_sf"/>
</dbReference>
<dbReference type="InterPro" id="IPR011006">
    <property type="entry name" value="CheY-like_superfamily"/>
</dbReference>
<reference evidence="12" key="1">
    <citation type="submission" date="2020-05" db="EMBL/GenBank/DDBJ databases">
        <authorList>
            <person name="Chiriac C."/>
            <person name="Salcher M."/>
            <person name="Ghai R."/>
            <person name="Kavagutti S V."/>
        </authorList>
    </citation>
    <scope>NUCLEOTIDE SEQUENCE</scope>
</reference>
<dbReference type="InterPro" id="IPR016032">
    <property type="entry name" value="Sig_transdc_resp-reg_C-effctor"/>
</dbReference>
<dbReference type="GO" id="GO:0005829">
    <property type="term" value="C:cytosol"/>
    <property type="evidence" value="ECO:0007669"/>
    <property type="project" value="TreeGrafter"/>
</dbReference>
<evidence type="ECO:0000256" key="2">
    <source>
        <dbReference type="ARBA" id="ARBA00023012"/>
    </source>
</evidence>
<dbReference type="EMBL" id="CAFBOS010000041">
    <property type="protein sequence ID" value="CAB4989542.1"/>
    <property type="molecule type" value="Genomic_DNA"/>
</dbReference>
<evidence type="ECO:0000313" key="10">
    <source>
        <dbReference type="EMBL" id="CAB4830507.1"/>
    </source>
</evidence>
<dbReference type="SMART" id="SM00862">
    <property type="entry name" value="Trans_reg_C"/>
    <property type="match status" value="1"/>
</dbReference>
<keyword evidence="4" id="KW-0238">DNA-binding</keyword>
<evidence type="ECO:0000259" key="8">
    <source>
        <dbReference type="PROSITE" id="PS51755"/>
    </source>
</evidence>
<dbReference type="InterPro" id="IPR039420">
    <property type="entry name" value="WalR-like"/>
</dbReference>
<dbReference type="FunFam" id="3.40.50.2300:FF:000001">
    <property type="entry name" value="DNA-binding response regulator PhoB"/>
    <property type="match status" value="1"/>
</dbReference>
<dbReference type="Gene3D" id="1.10.10.10">
    <property type="entry name" value="Winged helix-like DNA-binding domain superfamily/Winged helix DNA-binding domain"/>
    <property type="match status" value="1"/>
</dbReference>
<feature type="domain" description="Response regulatory" evidence="7">
    <location>
        <begin position="12"/>
        <end position="125"/>
    </location>
</feature>
<proteinExistence type="predicted"/>